<sequence length="206" mass="24045">MVPTWEKLQQEVHKRPIFEQRHGSRYQNASALCSVTSTMMFMSRQPLPKTDPSLVTRTTPSRYTEFVNFLPLGTNVTWRITTSRISKLLIWSTPLSHQDFGSFPLDIVLIQTLRVSSHVFAKYSAFIRRQGYMVNLTRLAELLRLLYHASREALFFHSWRTGIVLKIFNPWTVFRKVHLPSTKHLNTQQGDSNSQFRTITSRTYVP</sequence>
<accession>A0A167HKQ4</accession>
<organism evidence="1 2">
    <name type="scientific">Calocera viscosa (strain TUFC12733)</name>
    <dbReference type="NCBI Taxonomy" id="1330018"/>
    <lineage>
        <taxon>Eukaryota</taxon>
        <taxon>Fungi</taxon>
        <taxon>Dikarya</taxon>
        <taxon>Basidiomycota</taxon>
        <taxon>Agaricomycotina</taxon>
        <taxon>Dacrymycetes</taxon>
        <taxon>Dacrymycetales</taxon>
        <taxon>Dacrymycetaceae</taxon>
        <taxon>Calocera</taxon>
    </lineage>
</organism>
<proteinExistence type="predicted"/>
<dbReference type="AlphaFoldDB" id="A0A167HKQ4"/>
<protein>
    <submittedName>
        <fullName evidence="1">Uncharacterized protein</fullName>
    </submittedName>
</protein>
<name>A0A167HKQ4_CALVF</name>
<keyword evidence="2" id="KW-1185">Reference proteome</keyword>
<evidence type="ECO:0000313" key="2">
    <source>
        <dbReference type="Proteomes" id="UP000076738"/>
    </source>
</evidence>
<reference evidence="1 2" key="1">
    <citation type="journal article" date="2016" name="Mol. Biol. Evol.">
        <title>Comparative Genomics of Early-Diverging Mushroom-Forming Fungi Provides Insights into the Origins of Lignocellulose Decay Capabilities.</title>
        <authorList>
            <person name="Nagy L.G."/>
            <person name="Riley R."/>
            <person name="Tritt A."/>
            <person name="Adam C."/>
            <person name="Daum C."/>
            <person name="Floudas D."/>
            <person name="Sun H."/>
            <person name="Yadav J.S."/>
            <person name="Pangilinan J."/>
            <person name="Larsson K.H."/>
            <person name="Matsuura K."/>
            <person name="Barry K."/>
            <person name="Labutti K."/>
            <person name="Kuo R."/>
            <person name="Ohm R.A."/>
            <person name="Bhattacharya S.S."/>
            <person name="Shirouzu T."/>
            <person name="Yoshinaga Y."/>
            <person name="Martin F.M."/>
            <person name="Grigoriev I.V."/>
            <person name="Hibbett D.S."/>
        </authorList>
    </citation>
    <scope>NUCLEOTIDE SEQUENCE [LARGE SCALE GENOMIC DNA]</scope>
    <source>
        <strain evidence="1 2">TUFC12733</strain>
    </source>
</reference>
<dbReference type="EMBL" id="KV417319">
    <property type="protein sequence ID" value="KZO91735.1"/>
    <property type="molecule type" value="Genomic_DNA"/>
</dbReference>
<dbReference type="Proteomes" id="UP000076738">
    <property type="component" value="Unassembled WGS sequence"/>
</dbReference>
<gene>
    <name evidence="1" type="ORF">CALVIDRAFT_338254</name>
</gene>
<evidence type="ECO:0000313" key="1">
    <source>
        <dbReference type="EMBL" id="KZO91735.1"/>
    </source>
</evidence>